<evidence type="ECO:0000256" key="17">
    <source>
        <dbReference type="ARBA" id="ARBA00047951"/>
    </source>
</evidence>
<dbReference type="InterPro" id="IPR045274">
    <property type="entry name" value="WAK-like"/>
</dbReference>
<dbReference type="PROSITE" id="PS00107">
    <property type="entry name" value="PROTEIN_KINASE_ATP"/>
    <property type="match status" value="1"/>
</dbReference>
<dbReference type="FunFam" id="2.10.25.10:FF:000038">
    <property type="entry name" value="Fibrillin 2"/>
    <property type="match status" value="1"/>
</dbReference>
<feature type="transmembrane region" description="Helical" evidence="21">
    <location>
        <begin position="339"/>
        <end position="363"/>
    </location>
</feature>
<keyword evidence="15" id="KW-0325">Glycoprotein</keyword>
<feature type="compositionally biased region" description="Basic and acidic residues" evidence="20">
    <location>
        <begin position="687"/>
        <end position="702"/>
    </location>
</feature>
<gene>
    <name evidence="24" type="ORF">CIPAW_15G025300</name>
</gene>
<organism evidence="24 25">
    <name type="scientific">Carya illinoinensis</name>
    <name type="common">Pecan</name>
    <dbReference type="NCBI Taxonomy" id="32201"/>
    <lineage>
        <taxon>Eukaryota</taxon>
        <taxon>Viridiplantae</taxon>
        <taxon>Streptophyta</taxon>
        <taxon>Embryophyta</taxon>
        <taxon>Tracheophyta</taxon>
        <taxon>Spermatophyta</taxon>
        <taxon>Magnoliopsida</taxon>
        <taxon>eudicotyledons</taxon>
        <taxon>Gunneridae</taxon>
        <taxon>Pentapetalae</taxon>
        <taxon>rosids</taxon>
        <taxon>fabids</taxon>
        <taxon>Fagales</taxon>
        <taxon>Juglandaceae</taxon>
        <taxon>Carya</taxon>
    </lineage>
</organism>
<comment type="caution">
    <text evidence="24">The sequence shown here is derived from an EMBL/GenBank/DDBJ whole genome shotgun (WGS) entry which is preliminary data.</text>
</comment>
<evidence type="ECO:0000256" key="9">
    <source>
        <dbReference type="ARBA" id="ARBA00022741"/>
    </source>
</evidence>
<dbReference type="CDD" id="cd14066">
    <property type="entry name" value="STKc_IRAK"/>
    <property type="match status" value="1"/>
</dbReference>
<dbReference type="AlphaFoldDB" id="A0A8T1N8G2"/>
<keyword evidence="5" id="KW-0808">Transferase</keyword>
<dbReference type="FunFam" id="1.10.510.10:FF:000084">
    <property type="entry name" value="Wall-associated receptor kinase 2"/>
    <property type="match status" value="1"/>
</dbReference>
<keyword evidence="12 21" id="KW-1133">Transmembrane helix</keyword>
<keyword evidence="6 21" id="KW-0812">Transmembrane</keyword>
<comment type="subcellular location">
    <subcellularLocation>
        <location evidence="1">Membrane</location>
        <topology evidence="1">Single-pass type I membrane protein</topology>
    </subcellularLocation>
</comment>
<dbReference type="Pfam" id="PF13947">
    <property type="entry name" value="GUB_WAK_bind"/>
    <property type="match status" value="1"/>
</dbReference>
<keyword evidence="8" id="KW-0677">Repeat</keyword>
<keyword evidence="13 21" id="KW-0472">Membrane</keyword>
<evidence type="ECO:0000256" key="16">
    <source>
        <dbReference type="ARBA" id="ARBA00047558"/>
    </source>
</evidence>
<evidence type="ECO:0000256" key="22">
    <source>
        <dbReference type="SAM" id="SignalP"/>
    </source>
</evidence>
<evidence type="ECO:0000259" key="23">
    <source>
        <dbReference type="PROSITE" id="PS50011"/>
    </source>
</evidence>
<evidence type="ECO:0000256" key="1">
    <source>
        <dbReference type="ARBA" id="ARBA00004479"/>
    </source>
</evidence>
<feature type="compositionally biased region" description="Polar residues" evidence="20">
    <location>
        <begin position="725"/>
        <end position="734"/>
    </location>
</feature>
<dbReference type="InterPro" id="IPR000719">
    <property type="entry name" value="Prot_kinase_dom"/>
</dbReference>
<keyword evidence="7 22" id="KW-0732">Signal</keyword>
<comment type="catalytic activity">
    <reaction evidence="17">
        <text>L-threonyl-[protein] + ATP = O-phospho-L-threonyl-[protein] + ADP + H(+)</text>
        <dbReference type="Rhea" id="RHEA:46608"/>
        <dbReference type="Rhea" id="RHEA-COMP:11060"/>
        <dbReference type="Rhea" id="RHEA-COMP:11605"/>
        <dbReference type="ChEBI" id="CHEBI:15378"/>
        <dbReference type="ChEBI" id="CHEBI:30013"/>
        <dbReference type="ChEBI" id="CHEBI:30616"/>
        <dbReference type="ChEBI" id="CHEBI:61977"/>
        <dbReference type="ChEBI" id="CHEBI:456216"/>
    </reaction>
</comment>
<reference evidence="24" key="1">
    <citation type="submission" date="2020-12" db="EMBL/GenBank/DDBJ databases">
        <title>WGS assembly of Carya illinoinensis cv. Pawnee.</title>
        <authorList>
            <person name="Platts A."/>
            <person name="Shu S."/>
            <person name="Wright S."/>
            <person name="Barry K."/>
            <person name="Edger P."/>
            <person name="Pires J.C."/>
            <person name="Schmutz J."/>
        </authorList>
    </citation>
    <scope>NUCLEOTIDE SEQUENCE</scope>
    <source>
        <tissue evidence="24">Leaf</tissue>
    </source>
</reference>
<sequence>MALHGKLLQQVVLLLLIAGVLVLAASQPNNPSCNRTCGSVNIPYPFGIGKGCYLDPSFLIICDHSFQPPKPFLGVDFNIDVLNISLDDGELRVSNLVFRRCEYWPVYDNQPSLRRISALLNLSKFSISLEKNSIFAVGCNFFAYISSLQGQDYTFMSGCISFCGNGSGLVNGACSGLGCCHSAIPKGATNYNFNIQSIYTNGSRKTSGKSCGIGFIGETQAYTFSTLDFENLMNRKTVPLVLNWAIGNKTCKDARKNMRSYLCSATYSNCFESSNGLGYICKCSPGYQGNPYLPDGHDDSCQDIDECKDSPNPCNATATCTNTNGSYKCTTRGKLSQSMSIIIALGVSLISLLILVVGSSWVYSVRQRKKQIKLKQKFFQQNGGLILRQQLLSHKESVEPTKIFSAEELEKATNNYDKSRVLGHGGFGTVYKGVLSDDKVVAIKKSNVVDENQIEQFINEVLVLTKTNHKNVVKLIGCCLETEVPLLVYEFITNGTLYDHIHDKNLSSSLSWEKRMKIASKTAGALAYIHFETSMSIIHRDVKTTNILLDDKHTAKVSDFGASRLVPLDHTQLTTVVLGTLGYLDPEYFHTSQLTEKSDVYSFGVVMAELLTGEKAVSMFRPESERNLAMYFETAMKEDRLLQIIDDRILNEGNFEEIMEVANIAKNCLKVRGEDRPSMKQVTNELEGLRLSEKHSLKKVDPDTQQTKHLPNAPTHSLGIDVDIGSSSTNTTVADDSMRNQVVKPTDNDAR</sequence>
<evidence type="ECO:0000256" key="3">
    <source>
        <dbReference type="ARBA" id="ARBA00022536"/>
    </source>
</evidence>
<feature type="signal peptide" evidence="22">
    <location>
        <begin position="1"/>
        <end position="26"/>
    </location>
</feature>
<evidence type="ECO:0000313" key="24">
    <source>
        <dbReference type="EMBL" id="KAG6626121.1"/>
    </source>
</evidence>
<dbReference type="FunFam" id="3.30.200.20:FF:000043">
    <property type="entry name" value="Wall-associated receptor kinase 2"/>
    <property type="match status" value="1"/>
</dbReference>
<keyword evidence="14" id="KW-1015">Disulfide bond</keyword>
<dbReference type="PROSITE" id="PS00108">
    <property type="entry name" value="PROTEIN_KINASE_ST"/>
    <property type="match status" value="1"/>
</dbReference>
<evidence type="ECO:0000256" key="11">
    <source>
        <dbReference type="ARBA" id="ARBA00022840"/>
    </source>
</evidence>
<evidence type="ECO:0000313" key="25">
    <source>
        <dbReference type="Proteomes" id="UP000811609"/>
    </source>
</evidence>
<feature type="domain" description="Protein kinase" evidence="23">
    <location>
        <begin position="416"/>
        <end position="689"/>
    </location>
</feature>
<comment type="catalytic activity">
    <reaction evidence="16">
        <text>L-seryl-[protein] + ATP = O-phospho-L-seryl-[protein] + ADP + H(+)</text>
        <dbReference type="Rhea" id="RHEA:17989"/>
        <dbReference type="Rhea" id="RHEA-COMP:9863"/>
        <dbReference type="Rhea" id="RHEA-COMP:11604"/>
        <dbReference type="ChEBI" id="CHEBI:15378"/>
        <dbReference type="ChEBI" id="CHEBI:29999"/>
        <dbReference type="ChEBI" id="CHEBI:30616"/>
        <dbReference type="ChEBI" id="CHEBI:83421"/>
        <dbReference type="ChEBI" id="CHEBI:456216"/>
    </reaction>
</comment>
<feature type="region of interest" description="Disordered" evidence="20">
    <location>
        <begin position="686"/>
        <end position="751"/>
    </location>
</feature>
<evidence type="ECO:0000256" key="2">
    <source>
        <dbReference type="ARBA" id="ARBA00022527"/>
    </source>
</evidence>
<accession>A0A8T1N8G2</accession>
<keyword evidence="3" id="KW-0245">EGF-like domain</keyword>
<dbReference type="PANTHER" id="PTHR27005:SF283">
    <property type="entry name" value="OS02G0633066 PROTEIN"/>
    <property type="match status" value="1"/>
</dbReference>
<dbReference type="PANTHER" id="PTHR27005">
    <property type="entry name" value="WALL-ASSOCIATED RECEPTOR KINASE-LIKE 21"/>
    <property type="match status" value="1"/>
</dbReference>
<dbReference type="PROSITE" id="PS50011">
    <property type="entry name" value="PROTEIN_KINASE_DOM"/>
    <property type="match status" value="1"/>
</dbReference>
<evidence type="ECO:0000256" key="21">
    <source>
        <dbReference type="SAM" id="Phobius"/>
    </source>
</evidence>
<dbReference type="Pfam" id="PF07645">
    <property type="entry name" value="EGF_CA"/>
    <property type="match status" value="1"/>
</dbReference>
<feature type="binding site" evidence="19">
    <location>
        <position position="445"/>
    </location>
    <ligand>
        <name>ATP</name>
        <dbReference type="ChEBI" id="CHEBI:30616"/>
    </ligand>
</feature>
<keyword evidence="9 19" id="KW-0547">Nucleotide-binding</keyword>
<evidence type="ECO:0000256" key="15">
    <source>
        <dbReference type="ARBA" id="ARBA00023180"/>
    </source>
</evidence>
<dbReference type="GO" id="GO:0005886">
    <property type="term" value="C:plasma membrane"/>
    <property type="evidence" value="ECO:0007669"/>
    <property type="project" value="TreeGrafter"/>
</dbReference>
<dbReference type="InterPro" id="IPR049883">
    <property type="entry name" value="NOTCH1_EGF-like"/>
</dbReference>
<evidence type="ECO:0000256" key="7">
    <source>
        <dbReference type="ARBA" id="ARBA00022729"/>
    </source>
</evidence>
<evidence type="ECO:0000256" key="8">
    <source>
        <dbReference type="ARBA" id="ARBA00022737"/>
    </source>
</evidence>
<evidence type="ECO:0000256" key="12">
    <source>
        <dbReference type="ARBA" id="ARBA00022989"/>
    </source>
</evidence>
<dbReference type="InterPro" id="IPR008271">
    <property type="entry name" value="Ser/Thr_kinase_AS"/>
</dbReference>
<dbReference type="GO" id="GO:0005509">
    <property type="term" value="F:calcium ion binding"/>
    <property type="evidence" value="ECO:0007669"/>
    <property type="project" value="InterPro"/>
</dbReference>
<dbReference type="EMBL" id="CM031823">
    <property type="protein sequence ID" value="KAG6626121.1"/>
    <property type="molecule type" value="Genomic_DNA"/>
</dbReference>
<evidence type="ECO:0000256" key="4">
    <source>
        <dbReference type="ARBA" id="ARBA00022553"/>
    </source>
</evidence>
<evidence type="ECO:0000256" key="6">
    <source>
        <dbReference type="ARBA" id="ARBA00022692"/>
    </source>
</evidence>
<dbReference type="InterPro" id="IPR017441">
    <property type="entry name" value="Protein_kinase_ATP_BS"/>
</dbReference>
<comment type="function">
    <text evidence="18">Serine/threonine-protein kinase that may function as a signaling receptor of extracellular matrix component. Binding to pectin may have significance in the control of cell expansion, morphogenesis and development.</text>
</comment>
<dbReference type="CDD" id="cd00054">
    <property type="entry name" value="EGF_CA"/>
    <property type="match status" value="1"/>
</dbReference>
<dbReference type="InterPro" id="IPR018097">
    <property type="entry name" value="EGF_Ca-bd_CS"/>
</dbReference>
<dbReference type="GO" id="GO:0005524">
    <property type="term" value="F:ATP binding"/>
    <property type="evidence" value="ECO:0007669"/>
    <property type="project" value="UniProtKB-UniRule"/>
</dbReference>
<dbReference type="GO" id="GO:0004674">
    <property type="term" value="F:protein serine/threonine kinase activity"/>
    <property type="evidence" value="ECO:0007669"/>
    <property type="project" value="UniProtKB-KW"/>
</dbReference>
<dbReference type="GO" id="GO:0030247">
    <property type="term" value="F:polysaccharide binding"/>
    <property type="evidence" value="ECO:0007669"/>
    <property type="project" value="InterPro"/>
</dbReference>
<dbReference type="GO" id="GO:0007166">
    <property type="term" value="P:cell surface receptor signaling pathway"/>
    <property type="evidence" value="ECO:0007669"/>
    <property type="project" value="InterPro"/>
</dbReference>
<dbReference type="Pfam" id="PF07714">
    <property type="entry name" value="PK_Tyr_Ser-Thr"/>
    <property type="match status" value="1"/>
</dbReference>
<keyword evidence="25" id="KW-1185">Reference proteome</keyword>
<proteinExistence type="predicted"/>
<evidence type="ECO:0000256" key="14">
    <source>
        <dbReference type="ARBA" id="ARBA00023157"/>
    </source>
</evidence>
<evidence type="ECO:0000256" key="19">
    <source>
        <dbReference type="PROSITE-ProRule" id="PRU10141"/>
    </source>
</evidence>
<evidence type="ECO:0000256" key="10">
    <source>
        <dbReference type="ARBA" id="ARBA00022777"/>
    </source>
</evidence>
<dbReference type="SMART" id="SM00220">
    <property type="entry name" value="S_TKc"/>
    <property type="match status" value="1"/>
</dbReference>
<evidence type="ECO:0000256" key="18">
    <source>
        <dbReference type="ARBA" id="ARBA00058961"/>
    </source>
</evidence>
<evidence type="ECO:0000256" key="5">
    <source>
        <dbReference type="ARBA" id="ARBA00022679"/>
    </source>
</evidence>
<evidence type="ECO:0000256" key="20">
    <source>
        <dbReference type="SAM" id="MobiDB-lite"/>
    </source>
</evidence>
<dbReference type="InterPro" id="IPR001245">
    <property type="entry name" value="Ser-Thr/Tyr_kinase_cat_dom"/>
</dbReference>
<keyword evidence="2" id="KW-0723">Serine/threonine-protein kinase</keyword>
<dbReference type="Proteomes" id="UP000811609">
    <property type="component" value="Chromosome 15"/>
</dbReference>
<dbReference type="PROSITE" id="PS01187">
    <property type="entry name" value="EGF_CA"/>
    <property type="match status" value="1"/>
</dbReference>
<evidence type="ECO:0000256" key="13">
    <source>
        <dbReference type="ARBA" id="ARBA00023136"/>
    </source>
</evidence>
<dbReference type="InterPro" id="IPR025287">
    <property type="entry name" value="WAK_GUB"/>
</dbReference>
<protein>
    <recommendedName>
        <fullName evidence="23">Protein kinase domain-containing protein</fullName>
    </recommendedName>
</protein>
<name>A0A8T1N8G2_CARIL</name>
<keyword evidence="4" id="KW-0597">Phosphoprotein</keyword>
<keyword evidence="10" id="KW-0418">Kinase</keyword>
<feature type="chain" id="PRO_5035875877" description="Protein kinase domain-containing protein" evidence="22">
    <location>
        <begin position="27"/>
        <end position="751"/>
    </location>
</feature>
<keyword evidence="11 19" id="KW-0067">ATP-binding</keyword>